<evidence type="ECO:0000259" key="3">
    <source>
        <dbReference type="Pfam" id="PF02771"/>
    </source>
</evidence>
<dbReference type="InterPro" id="IPR037069">
    <property type="entry name" value="AcylCoA_DH/ox_N_sf"/>
</dbReference>
<sequence>MAHSNHTCIATLPITYYGTKQQKEKYLPKLASGEYIGAYCLTEPEAGARLLLTYYGRNTFLPRWKEIEPSLKGYMIKDLMVFKGGNNE</sequence>
<dbReference type="GO" id="GO:0000062">
    <property type="term" value="F:fatty-acyl-CoA binding"/>
    <property type="evidence" value="ECO:0007669"/>
    <property type="project" value="TreeGrafter"/>
</dbReference>
<dbReference type="AlphaFoldDB" id="A0A1G8G4J5"/>
<dbReference type="InterPro" id="IPR046373">
    <property type="entry name" value="Acyl-CoA_Oxase/DH_mid-dom_sf"/>
</dbReference>
<dbReference type="GO" id="GO:0050660">
    <property type="term" value="F:flavin adenine dinucleotide binding"/>
    <property type="evidence" value="ECO:0007669"/>
    <property type="project" value="InterPro"/>
</dbReference>
<evidence type="ECO:0000256" key="2">
    <source>
        <dbReference type="ARBA" id="ARBA00023002"/>
    </source>
</evidence>
<dbReference type="GO" id="GO:0046949">
    <property type="term" value="P:fatty-acyl-CoA biosynthetic process"/>
    <property type="evidence" value="ECO:0007669"/>
    <property type="project" value="TreeGrafter"/>
</dbReference>
<organism evidence="4 5">
    <name type="scientific">Alteribacillus bidgolensis</name>
    <dbReference type="NCBI Taxonomy" id="930129"/>
    <lineage>
        <taxon>Bacteria</taxon>
        <taxon>Bacillati</taxon>
        <taxon>Bacillota</taxon>
        <taxon>Bacilli</taxon>
        <taxon>Bacillales</taxon>
        <taxon>Bacillaceae</taxon>
        <taxon>Alteribacillus</taxon>
    </lineage>
</organism>
<dbReference type="Pfam" id="PF02771">
    <property type="entry name" value="Acyl-CoA_dh_N"/>
    <property type="match status" value="1"/>
</dbReference>
<dbReference type="EMBL" id="FNDU01000003">
    <property type="protein sequence ID" value="SDH89269.1"/>
    <property type="molecule type" value="Genomic_DNA"/>
</dbReference>
<dbReference type="PANTHER" id="PTHR42807:SF1">
    <property type="entry name" value="GLUTARYL-COA DEHYDROGENASE, MITOCHONDRIAL"/>
    <property type="match status" value="1"/>
</dbReference>
<keyword evidence="5" id="KW-1185">Reference proteome</keyword>
<dbReference type="OrthoDB" id="9802447at2"/>
<evidence type="ECO:0000313" key="4">
    <source>
        <dbReference type="EMBL" id="SDH89269.1"/>
    </source>
</evidence>
<gene>
    <name evidence="4" type="ORF">SAMN05216352_103220</name>
</gene>
<keyword evidence="1" id="KW-0809">Transit peptide</keyword>
<dbReference type="Gene3D" id="2.40.110.10">
    <property type="entry name" value="Butyryl-CoA Dehydrogenase, subunit A, domain 2"/>
    <property type="match status" value="1"/>
</dbReference>
<evidence type="ECO:0000256" key="1">
    <source>
        <dbReference type="ARBA" id="ARBA00022946"/>
    </source>
</evidence>
<dbReference type="Proteomes" id="UP000199017">
    <property type="component" value="Unassembled WGS sequence"/>
</dbReference>
<accession>A0A1G8G4J5</accession>
<dbReference type="PANTHER" id="PTHR42807">
    <property type="entry name" value="GLUTARYL-COA DEHYDROGENASE, MITOCHONDRIAL"/>
    <property type="match status" value="1"/>
</dbReference>
<protein>
    <submittedName>
        <fullName evidence="4">Acyl-CoA dehydrogenase, N-terminal domain</fullName>
    </submittedName>
</protein>
<dbReference type="GO" id="GO:0004361">
    <property type="term" value="F:glutaryl-CoA dehydrogenase activity"/>
    <property type="evidence" value="ECO:0007669"/>
    <property type="project" value="TreeGrafter"/>
</dbReference>
<dbReference type="InterPro" id="IPR009100">
    <property type="entry name" value="AcylCoA_DH/oxidase_NM_dom_sf"/>
</dbReference>
<dbReference type="STRING" id="930129.SAMN05216352_103220"/>
<dbReference type="InterPro" id="IPR052033">
    <property type="entry name" value="Glutaryl-CoA_DH_mitochondrial"/>
</dbReference>
<proteinExistence type="predicted"/>
<dbReference type="Gene3D" id="1.10.540.10">
    <property type="entry name" value="Acyl-CoA dehydrogenase/oxidase, N-terminal domain"/>
    <property type="match status" value="1"/>
</dbReference>
<dbReference type="GO" id="GO:0033539">
    <property type="term" value="P:fatty acid beta-oxidation using acyl-CoA dehydrogenase"/>
    <property type="evidence" value="ECO:0007669"/>
    <property type="project" value="TreeGrafter"/>
</dbReference>
<name>A0A1G8G4J5_9BACI</name>
<evidence type="ECO:0000313" key="5">
    <source>
        <dbReference type="Proteomes" id="UP000199017"/>
    </source>
</evidence>
<dbReference type="SUPFAM" id="SSF56645">
    <property type="entry name" value="Acyl-CoA dehydrogenase NM domain-like"/>
    <property type="match status" value="1"/>
</dbReference>
<feature type="domain" description="Acyl-CoA dehydrogenase/oxidase N-terminal" evidence="3">
    <location>
        <begin position="2"/>
        <end position="34"/>
    </location>
</feature>
<reference evidence="4 5" key="1">
    <citation type="submission" date="2016-10" db="EMBL/GenBank/DDBJ databases">
        <authorList>
            <person name="de Groot N.N."/>
        </authorList>
    </citation>
    <scope>NUCLEOTIDE SEQUENCE [LARGE SCALE GENOMIC DNA]</scope>
    <source>
        <strain evidence="5">P4B,CCM 7963,CECT 7998,DSM 25260,IBRC-M 10614,KCTC 13821</strain>
    </source>
</reference>
<dbReference type="InterPro" id="IPR013786">
    <property type="entry name" value="AcylCoA_DH/ox_N"/>
</dbReference>
<keyword evidence="2" id="KW-0560">Oxidoreductase</keyword>